<protein>
    <submittedName>
        <fullName evidence="1">Uncharacterized protein</fullName>
    </submittedName>
</protein>
<dbReference type="AlphaFoldDB" id="A0A6C2YI90"/>
<evidence type="ECO:0000313" key="2">
    <source>
        <dbReference type="Proteomes" id="UP000464378"/>
    </source>
</evidence>
<evidence type="ECO:0000313" key="1">
    <source>
        <dbReference type="EMBL" id="VIP00785.1"/>
    </source>
</evidence>
<dbReference type="Proteomes" id="UP000464378">
    <property type="component" value="Chromosome"/>
</dbReference>
<gene>
    <name evidence="1" type="ORF">GMBLW1_31750</name>
</gene>
<accession>A0A6C2YI90</accession>
<dbReference type="EMBL" id="LR586016">
    <property type="protein sequence ID" value="VIP00785.1"/>
    <property type="molecule type" value="Genomic_DNA"/>
</dbReference>
<proteinExistence type="predicted"/>
<dbReference type="InParanoid" id="A0A6C2YI90"/>
<reference evidence="1" key="1">
    <citation type="submission" date="2019-04" db="EMBL/GenBank/DDBJ databases">
        <authorList>
            <consortium name="Science for Life Laboratories"/>
        </authorList>
    </citation>
    <scope>NUCLEOTIDE SEQUENCE</scope>
    <source>
        <strain evidence="1">MBLW1</strain>
    </source>
</reference>
<organism evidence="1">
    <name type="scientific">Tuwongella immobilis</name>
    <dbReference type="NCBI Taxonomy" id="692036"/>
    <lineage>
        <taxon>Bacteria</taxon>
        <taxon>Pseudomonadati</taxon>
        <taxon>Planctomycetota</taxon>
        <taxon>Planctomycetia</taxon>
        <taxon>Gemmatales</taxon>
        <taxon>Gemmataceae</taxon>
        <taxon>Tuwongella</taxon>
    </lineage>
</organism>
<name>A0A6C2YI90_9BACT</name>
<keyword evidence="2" id="KW-1185">Reference proteome</keyword>
<dbReference type="EMBL" id="LR593887">
    <property type="protein sequence ID" value="VTR96988.1"/>
    <property type="molecule type" value="Genomic_DNA"/>
</dbReference>
<sequence length="153" mass="16714">MSIFALYLDDVGPNRAKVLQVLKGACNSSFRELKSLLELARPRLLTGPKWQLLSVQQLLHAKGARASIEFYPEGLDVSAWAARVSTDRIHCSACGAKLFFAVPKLTTREQIVDFARSSVIANASEIASSGWIHPGVYCPCGCVTVMANFDDIE</sequence>
<dbReference type="KEGG" id="tim:GMBLW1_31750"/>